<comment type="caution">
    <text evidence="2">The sequence shown here is derived from an EMBL/GenBank/DDBJ whole genome shotgun (WGS) entry which is preliminary data.</text>
</comment>
<dbReference type="EMBL" id="BSKO01000001">
    <property type="protein sequence ID" value="GLO66180.1"/>
    <property type="molecule type" value="Genomic_DNA"/>
</dbReference>
<proteinExistence type="predicted"/>
<evidence type="ECO:0000313" key="3">
    <source>
        <dbReference type="Proteomes" id="UP001275436"/>
    </source>
</evidence>
<dbReference type="Pfam" id="PF18066">
    <property type="entry name" value="Phage_ABA_S"/>
    <property type="match status" value="1"/>
</dbReference>
<dbReference type="RefSeq" id="WP_317958062.1">
    <property type="nucleotide sequence ID" value="NZ_BSKO01000001.1"/>
</dbReference>
<name>A0ABQ5TJK5_9BACI</name>
<dbReference type="SUPFAM" id="SSF111074">
    <property type="entry name" value="Bacillus phage protein"/>
    <property type="match status" value="1"/>
</dbReference>
<evidence type="ECO:0000259" key="1">
    <source>
        <dbReference type="Pfam" id="PF18066"/>
    </source>
</evidence>
<keyword evidence="3" id="KW-1185">Reference proteome</keyword>
<organism evidence="2 3">
    <name type="scientific">Oceanobacillus kimchii</name>
    <dbReference type="NCBI Taxonomy" id="746691"/>
    <lineage>
        <taxon>Bacteria</taxon>
        <taxon>Bacillati</taxon>
        <taxon>Bacillota</taxon>
        <taxon>Bacilli</taxon>
        <taxon>Bacillales</taxon>
        <taxon>Bacillaceae</taxon>
        <taxon>Oceanobacillus</taxon>
    </lineage>
</organism>
<dbReference type="Proteomes" id="UP001275436">
    <property type="component" value="Unassembled WGS sequence"/>
</dbReference>
<reference evidence="2 3" key="1">
    <citation type="submission" date="2023-02" db="EMBL/GenBank/DDBJ databases">
        <title>Oceanobacillus kimchii IFOP_LL358 isolated form Alexandrium catenella lab strain.</title>
        <authorList>
            <person name="Gajardo G."/>
            <person name="Ueki S."/>
            <person name="Maruyama F."/>
        </authorList>
    </citation>
    <scope>NUCLEOTIDE SEQUENCE [LARGE SCALE GENOMIC DNA]</scope>
    <source>
        <strain evidence="2 3">IFOP_LL358</strain>
    </source>
</reference>
<protein>
    <recommendedName>
        <fullName evidence="1">Phage ABA sandwich domain-containing protein</fullName>
    </recommendedName>
</protein>
<sequence length="112" mass="12519">MNDRDLDKLIAENIFEQTVVMERRPDGQMFILGGLTAKQPVPYYSKSISEAWAIVDKLKQEDQYTFTIGNGDLSDYECIFTAYGDEIDSGSAESDNPAKAICLAALKVFRVI</sequence>
<evidence type="ECO:0000313" key="2">
    <source>
        <dbReference type="EMBL" id="GLO66180.1"/>
    </source>
</evidence>
<feature type="domain" description="Phage ABA sandwich" evidence="1">
    <location>
        <begin position="9"/>
        <end position="106"/>
    </location>
</feature>
<accession>A0ABQ5TJK5</accession>
<dbReference type="Gene3D" id="3.30.2120.10">
    <property type="entry name" value="Bacillus phage protein-like"/>
    <property type="match status" value="1"/>
</dbReference>
<gene>
    <name evidence="2" type="ORF">MACH08_19640</name>
</gene>
<dbReference type="InterPro" id="IPR028985">
    <property type="entry name" value="Bacillus_phage_prot-like"/>
</dbReference>
<dbReference type="InterPro" id="IPR041270">
    <property type="entry name" value="Phage_ABA_S"/>
</dbReference>